<dbReference type="Proteomes" id="UP001595974">
    <property type="component" value="Unassembled WGS sequence"/>
</dbReference>
<dbReference type="PROSITE" id="PS51257">
    <property type="entry name" value="PROKAR_LIPOPROTEIN"/>
    <property type="match status" value="1"/>
</dbReference>
<evidence type="ECO:0000313" key="2">
    <source>
        <dbReference type="EMBL" id="MFC5769058.1"/>
    </source>
</evidence>
<feature type="chain" id="PRO_5047225731" evidence="1">
    <location>
        <begin position="21"/>
        <end position="123"/>
    </location>
</feature>
<dbReference type="RefSeq" id="WP_157748449.1">
    <property type="nucleotide sequence ID" value="NZ_JBHSOG010000023.1"/>
</dbReference>
<proteinExistence type="predicted"/>
<feature type="signal peptide" evidence="1">
    <location>
        <begin position="1"/>
        <end position="20"/>
    </location>
</feature>
<reference evidence="3" key="1">
    <citation type="journal article" date="2019" name="Int. J. Syst. Evol. Microbiol.">
        <title>The Global Catalogue of Microorganisms (GCM) 10K type strain sequencing project: providing services to taxonomists for standard genome sequencing and annotation.</title>
        <authorList>
            <consortium name="The Broad Institute Genomics Platform"/>
            <consortium name="The Broad Institute Genome Sequencing Center for Infectious Disease"/>
            <person name="Wu L."/>
            <person name="Ma J."/>
        </authorList>
    </citation>
    <scope>NUCLEOTIDE SEQUENCE [LARGE SCALE GENOMIC DNA]</scope>
    <source>
        <strain evidence="3">SHR3</strain>
    </source>
</reference>
<organism evidence="2 3">
    <name type="scientific">Thauera sinica</name>
    <dbReference type="NCBI Taxonomy" id="2665146"/>
    <lineage>
        <taxon>Bacteria</taxon>
        <taxon>Pseudomonadati</taxon>
        <taxon>Pseudomonadota</taxon>
        <taxon>Betaproteobacteria</taxon>
        <taxon>Rhodocyclales</taxon>
        <taxon>Zoogloeaceae</taxon>
        <taxon>Thauera</taxon>
    </lineage>
</organism>
<keyword evidence="1" id="KW-0732">Signal</keyword>
<keyword evidence="3" id="KW-1185">Reference proteome</keyword>
<evidence type="ECO:0000256" key="1">
    <source>
        <dbReference type="SAM" id="SignalP"/>
    </source>
</evidence>
<accession>A0ABW1AP94</accession>
<comment type="caution">
    <text evidence="2">The sequence shown here is derived from an EMBL/GenBank/DDBJ whole genome shotgun (WGS) entry which is preliminary data.</text>
</comment>
<evidence type="ECO:0000313" key="3">
    <source>
        <dbReference type="Proteomes" id="UP001595974"/>
    </source>
</evidence>
<sequence length="123" mass="14189">MRYALLFAFSIFGSCNVAQAWNTDDDRTRGEVQGLYEIRKEAMKFMDQWNKSYGTSYELLEPNSKTFVPRCIVPLRTAWSEENKGQRLADVSVICDKTNFPGMKRWVVVVPALEWDRTATAKP</sequence>
<name>A0ABW1AP94_9RHOO</name>
<gene>
    <name evidence="2" type="ORF">ACFPTN_06700</name>
</gene>
<protein>
    <submittedName>
        <fullName evidence="2">Uncharacterized protein</fullName>
    </submittedName>
</protein>
<dbReference type="EMBL" id="JBHSOG010000023">
    <property type="protein sequence ID" value="MFC5769058.1"/>
    <property type="molecule type" value="Genomic_DNA"/>
</dbReference>